<dbReference type="AlphaFoldDB" id="A9D419"/>
<evidence type="ECO:0000256" key="1">
    <source>
        <dbReference type="ARBA" id="ARBA00022679"/>
    </source>
</evidence>
<dbReference type="Gene3D" id="3.40.50.2000">
    <property type="entry name" value="Glycogen Phosphorylase B"/>
    <property type="match status" value="2"/>
</dbReference>
<dbReference type="PANTHER" id="PTHR46401">
    <property type="entry name" value="GLYCOSYLTRANSFERASE WBBK-RELATED"/>
    <property type="match status" value="1"/>
</dbReference>
<organism evidence="4 5">
    <name type="scientific">Shewanella benthica KT99</name>
    <dbReference type="NCBI Taxonomy" id="314608"/>
    <lineage>
        <taxon>Bacteria</taxon>
        <taxon>Pseudomonadati</taxon>
        <taxon>Pseudomonadota</taxon>
        <taxon>Gammaproteobacteria</taxon>
        <taxon>Alteromonadales</taxon>
        <taxon>Shewanellaceae</taxon>
        <taxon>Shewanella</taxon>
    </lineage>
</organism>
<dbReference type="InterPro" id="IPR028098">
    <property type="entry name" value="Glyco_trans_4-like_N"/>
</dbReference>
<comment type="caution">
    <text evidence="4">The sequence shown here is derived from an EMBL/GenBank/DDBJ whole genome shotgun (WGS) entry which is preliminary data.</text>
</comment>
<evidence type="ECO:0000313" key="5">
    <source>
        <dbReference type="Proteomes" id="UP000005839"/>
    </source>
</evidence>
<evidence type="ECO:0000259" key="2">
    <source>
        <dbReference type="Pfam" id="PF00534"/>
    </source>
</evidence>
<evidence type="ECO:0000313" key="4">
    <source>
        <dbReference type="EMBL" id="EDQ01492.1"/>
    </source>
</evidence>
<protein>
    <submittedName>
        <fullName evidence="4">Mannosyltransferase B</fullName>
    </submittedName>
</protein>
<dbReference type="GO" id="GO:0016757">
    <property type="term" value="F:glycosyltransferase activity"/>
    <property type="evidence" value="ECO:0007669"/>
    <property type="project" value="UniProtKB-KW"/>
</dbReference>
<dbReference type="InterPro" id="IPR001296">
    <property type="entry name" value="Glyco_trans_1"/>
</dbReference>
<keyword evidence="5" id="KW-1185">Reference proteome</keyword>
<dbReference type="PANTHER" id="PTHR46401:SF2">
    <property type="entry name" value="GLYCOSYLTRANSFERASE WBBK-RELATED"/>
    <property type="match status" value="1"/>
</dbReference>
<dbReference type="Pfam" id="PF00534">
    <property type="entry name" value="Glycos_transf_1"/>
    <property type="match status" value="1"/>
</dbReference>
<keyword evidence="1 4" id="KW-0808">Transferase</keyword>
<keyword evidence="4" id="KW-0328">Glycosyltransferase</keyword>
<gene>
    <name evidence="4" type="ORF">KT99_15100</name>
</gene>
<name>A9D419_9GAMM</name>
<feature type="domain" description="Glycosyltransferase subfamily 4-like N-terminal" evidence="3">
    <location>
        <begin position="17"/>
        <end position="185"/>
    </location>
</feature>
<dbReference type="STRING" id="314608.KT99_15100"/>
<dbReference type="SUPFAM" id="SSF53756">
    <property type="entry name" value="UDP-Glycosyltransferase/glycogen phosphorylase"/>
    <property type="match status" value="1"/>
</dbReference>
<proteinExistence type="predicted"/>
<evidence type="ECO:0000259" key="3">
    <source>
        <dbReference type="Pfam" id="PF13439"/>
    </source>
</evidence>
<dbReference type="Proteomes" id="UP000005839">
    <property type="component" value="Unassembled WGS sequence"/>
</dbReference>
<reference evidence="4 5" key="1">
    <citation type="submission" date="2007-10" db="EMBL/GenBank/DDBJ databases">
        <authorList>
            <person name="Yayanos A."/>
            <person name="Ferriera S."/>
            <person name="Johnson J."/>
            <person name="Kravitz S."/>
            <person name="Halpern A."/>
            <person name="Remington K."/>
            <person name="Beeson K."/>
            <person name="Tran B."/>
            <person name="Rogers Y.-H."/>
            <person name="Friedman R."/>
            <person name="Venter J.C."/>
        </authorList>
    </citation>
    <scope>NUCLEOTIDE SEQUENCE [LARGE SCALE GENOMIC DNA]</scope>
    <source>
        <strain evidence="4 5">KT99</strain>
    </source>
</reference>
<feature type="domain" description="Glycosyl transferase family 1" evidence="2">
    <location>
        <begin position="203"/>
        <end position="361"/>
    </location>
</feature>
<dbReference type="CDD" id="cd03809">
    <property type="entry name" value="GT4_MtfB-like"/>
    <property type="match status" value="1"/>
</dbReference>
<dbReference type="EMBL" id="ABIC01000009">
    <property type="protein sequence ID" value="EDQ01492.1"/>
    <property type="molecule type" value="Genomic_DNA"/>
</dbReference>
<sequence>MDMRLIFSACGFDCGKSGISQYMQNVVAELLKSHHVTVLINNSDQPFWPIEHPRQTLVVLPWYLNHPIANMVYHTWILPHSLKQRLKTNHYDALILPAANRRVLSHYPLPTVATFHDLSQCYIANKYDILRMHYIRHLIPKFLQPIASPYRPHLIAVSDNTRKDMETFLHIPAHHISVLHNGYDKSLFNEQQPRDLAQRLKRLQLKPDYLLYVSRIEHPGKNHIGLIQAYEKLPETIRNKHPLVFVGSAWSGAEVVFKRIADSPAANSIRVLGFVDSSDLPSLYHGAATTVMPSLYEGFGLPLVEAMACATPVACSNRGAMPEVVGEAALCFDPESSTSIAQCLGKILTQPSFQQELIRRGLERVTAFDWGVHTRMLLNTLSNKQEKMNTQ</sequence>
<dbReference type="Pfam" id="PF13439">
    <property type="entry name" value="Glyco_transf_4"/>
    <property type="match status" value="1"/>
</dbReference>
<accession>A9D419</accession>